<comment type="caution">
    <text evidence="1">The sequence shown here is derived from an EMBL/GenBank/DDBJ whole genome shotgun (WGS) entry which is preliminary data.</text>
</comment>
<sequence>MNEILEIRGKIYEVVDGQVTKIKVDDTIFEIKSPERRMEVTKSTVERPLDSKVIPEESPEDIPYVEEIKTKFCPKCGKTKHITDFYSCVSRPDKLQSYCKVCMNTYTSDSQKKKPIEKKDRGETVGKMKKCYIQSSILNDIKQGLSEGKDTSQLMEIVNEY</sequence>
<reference evidence="1" key="1">
    <citation type="journal article" date="2014" name="Front. Microbiol.">
        <title>High frequency of phylogenetically diverse reductive dehalogenase-homologous genes in deep subseafloor sedimentary metagenomes.</title>
        <authorList>
            <person name="Kawai M."/>
            <person name="Futagami T."/>
            <person name="Toyoda A."/>
            <person name="Takaki Y."/>
            <person name="Nishi S."/>
            <person name="Hori S."/>
            <person name="Arai W."/>
            <person name="Tsubouchi T."/>
            <person name="Morono Y."/>
            <person name="Uchiyama I."/>
            <person name="Ito T."/>
            <person name="Fujiyama A."/>
            <person name="Inagaki F."/>
            <person name="Takami H."/>
        </authorList>
    </citation>
    <scope>NUCLEOTIDE SEQUENCE</scope>
    <source>
        <strain evidence="1">Expedition CK06-06</strain>
    </source>
</reference>
<protein>
    <submittedName>
        <fullName evidence="1">Uncharacterized protein</fullName>
    </submittedName>
</protein>
<feature type="non-terminal residue" evidence="1">
    <location>
        <position position="161"/>
    </location>
</feature>
<gene>
    <name evidence="1" type="ORF">S01H1_70425</name>
</gene>
<proteinExistence type="predicted"/>
<name>X0WS09_9ZZZZ</name>
<evidence type="ECO:0000313" key="1">
    <source>
        <dbReference type="EMBL" id="GAG33445.1"/>
    </source>
</evidence>
<organism evidence="1">
    <name type="scientific">marine sediment metagenome</name>
    <dbReference type="NCBI Taxonomy" id="412755"/>
    <lineage>
        <taxon>unclassified sequences</taxon>
        <taxon>metagenomes</taxon>
        <taxon>ecological metagenomes</taxon>
    </lineage>
</organism>
<dbReference type="EMBL" id="BARS01046833">
    <property type="protein sequence ID" value="GAG33445.1"/>
    <property type="molecule type" value="Genomic_DNA"/>
</dbReference>
<accession>X0WS09</accession>
<dbReference type="AlphaFoldDB" id="X0WS09"/>